<evidence type="ECO:0000313" key="1">
    <source>
        <dbReference type="EMBL" id="GJT25141.1"/>
    </source>
</evidence>
<evidence type="ECO:0000313" key="2">
    <source>
        <dbReference type="Proteomes" id="UP001151760"/>
    </source>
</evidence>
<name>A0ABQ5CH11_9ASTR</name>
<dbReference type="EMBL" id="BQNB010014190">
    <property type="protein sequence ID" value="GJT25141.1"/>
    <property type="molecule type" value="Genomic_DNA"/>
</dbReference>
<proteinExistence type="predicted"/>
<organism evidence="1 2">
    <name type="scientific">Tanacetum coccineum</name>
    <dbReference type="NCBI Taxonomy" id="301880"/>
    <lineage>
        <taxon>Eukaryota</taxon>
        <taxon>Viridiplantae</taxon>
        <taxon>Streptophyta</taxon>
        <taxon>Embryophyta</taxon>
        <taxon>Tracheophyta</taxon>
        <taxon>Spermatophyta</taxon>
        <taxon>Magnoliopsida</taxon>
        <taxon>eudicotyledons</taxon>
        <taxon>Gunneridae</taxon>
        <taxon>Pentapetalae</taxon>
        <taxon>asterids</taxon>
        <taxon>campanulids</taxon>
        <taxon>Asterales</taxon>
        <taxon>Asteraceae</taxon>
        <taxon>Asteroideae</taxon>
        <taxon>Anthemideae</taxon>
        <taxon>Anthemidinae</taxon>
        <taxon>Tanacetum</taxon>
    </lineage>
</organism>
<gene>
    <name evidence="1" type="ORF">Tco_0895078</name>
</gene>
<dbReference type="Proteomes" id="UP001151760">
    <property type="component" value="Unassembled WGS sequence"/>
</dbReference>
<protein>
    <submittedName>
        <fullName evidence="1">Uncharacterized protein</fullName>
    </submittedName>
</protein>
<comment type="caution">
    <text evidence="1">The sequence shown here is derived from an EMBL/GenBank/DDBJ whole genome shotgun (WGS) entry which is preliminary data.</text>
</comment>
<reference evidence="1" key="1">
    <citation type="journal article" date="2022" name="Int. J. Mol. Sci.">
        <title>Draft Genome of Tanacetum Coccineum: Genomic Comparison of Closely Related Tanacetum-Family Plants.</title>
        <authorList>
            <person name="Yamashiro T."/>
            <person name="Shiraishi A."/>
            <person name="Nakayama K."/>
            <person name="Satake H."/>
        </authorList>
    </citation>
    <scope>NUCLEOTIDE SEQUENCE</scope>
</reference>
<sequence>MLGRKMLLVGDKTENVPLVEYWANYNDEDEPIPFRRRVFPSSLDGKHIAGKNVEDLIKGKSFSKLDNDDAVSLCCIYFTYENVNPNKEDRGHQLAIMNLGHQFDNAITAKDEMRKAYEECRDIPLMQRALIENFMKKESELGQQMQNALFRKAAKLENQIRDKNKWLQQL</sequence>
<accession>A0ABQ5CH11</accession>
<keyword evidence="2" id="KW-1185">Reference proteome</keyword>
<reference evidence="1" key="2">
    <citation type="submission" date="2022-01" db="EMBL/GenBank/DDBJ databases">
        <authorList>
            <person name="Yamashiro T."/>
            <person name="Shiraishi A."/>
            <person name="Satake H."/>
            <person name="Nakayama K."/>
        </authorList>
    </citation>
    <scope>NUCLEOTIDE SEQUENCE</scope>
</reference>